<evidence type="ECO:0000313" key="2">
    <source>
        <dbReference type="EMBL" id="GFN87102.1"/>
    </source>
</evidence>
<dbReference type="Proteomes" id="UP000735302">
    <property type="component" value="Unassembled WGS sequence"/>
</dbReference>
<evidence type="ECO:0000256" key="1">
    <source>
        <dbReference type="SAM" id="MobiDB-lite"/>
    </source>
</evidence>
<feature type="compositionally biased region" description="Low complexity" evidence="1">
    <location>
        <begin position="248"/>
        <end position="267"/>
    </location>
</feature>
<comment type="caution">
    <text evidence="2">The sequence shown here is derived from an EMBL/GenBank/DDBJ whole genome shotgun (WGS) entry which is preliminary data.</text>
</comment>
<dbReference type="EMBL" id="BLXT01001660">
    <property type="protein sequence ID" value="GFN87102.1"/>
    <property type="molecule type" value="Genomic_DNA"/>
</dbReference>
<proteinExistence type="predicted"/>
<feature type="compositionally biased region" description="Basic and acidic residues" evidence="1">
    <location>
        <begin position="234"/>
        <end position="244"/>
    </location>
</feature>
<feature type="region of interest" description="Disordered" evidence="1">
    <location>
        <begin position="234"/>
        <end position="276"/>
    </location>
</feature>
<dbReference type="SUPFAM" id="SSF47459">
    <property type="entry name" value="HLH, helix-loop-helix DNA-binding domain"/>
    <property type="match status" value="1"/>
</dbReference>
<dbReference type="AlphaFoldDB" id="A0AAV3YXJ1"/>
<name>A0AAV3YXJ1_9GAST</name>
<dbReference type="InterPro" id="IPR036638">
    <property type="entry name" value="HLH_DNA-bd_sf"/>
</dbReference>
<keyword evidence="3" id="KW-1185">Reference proteome</keyword>
<reference evidence="2 3" key="1">
    <citation type="journal article" date="2021" name="Elife">
        <title>Chloroplast acquisition without the gene transfer in kleptoplastic sea slugs, Plakobranchus ocellatus.</title>
        <authorList>
            <person name="Maeda T."/>
            <person name="Takahashi S."/>
            <person name="Yoshida T."/>
            <person name="Shimamura S."/>
            <person name="Takaki Y."/>
            <person name="Nagai Y."/>
            <person name="Toyoda A."/>
            <person name="Suzuki Y."/>
            <person name="Arimoto A."/>
            <person name="Ishii H."/>
            <person name="Satoh N."/>
            <person name="Nishiyama T."/>
            <person name="Hasebe M."/>
            <person name="Maruyama T."/>
            <person name="Minagawa J."/>
            <person name="Obokata J."/>
            <person name="Shigenobu S."/>
        </authorList>
    </citation>
    <scope>NUCLEOTIDE SEQUENCE [LARGE SCALE GENOMIC DNA]</scope>
</reference>
<dbReference type="GO" id="GO:0046983">
    <property type="term" value="F:protein dimerization activity"/>
    <property type="evidence" value="ECO:0007669"/>
    <property type="project" value="InterPro"/>
</dbReference>
<sequence>MPVQLALKILFSQVRTHHPIVKSEEGMKLSEMSTWTIVTVARQAPRPLFCIQIVKTLLLGLLCKFAGARAHVGLPSWAFLGGEFRRGVGPESRPSAGRDQSIPTRAEAFIYKHQIQTLDQGSREYSFSKHTMRVTAAERQRSGNILGVKKDSRSCIMKAATATSIEHAGLSEEMNDCLLQLSGMVPHVPRNEKGNIEAAVLIQYVIDYILDLSQQLGGQYPFLARTPSLQCMGESREPLSEKSLENIVSCQSPQSPSHSSSSVSSSPEFDIRPPSK</sequence>
<dbReference type="Gene3D" id="4.10.280.10">
    <property type="entry name" value="Helix-loop-helix DNA-binding domain"/>
    <property type="match status" value="1"/>
</dbReference>
<protein>
    <submittedName>
        <fullName evidence="2">DNA-binding protein inhibitor id-2</fullName>
    </submittedName>
</protein>
<evidence type="ECO:0000313" key="3">
    <source>
        <dbReference type="Proteomes" id="UP000735302"/>
    </source>
</evidence>
<organism evidence="2 3">
    <name type="scientific">Plakobranchus ocellatus</name>
    <dbReference type="NCBI Taxonomy" id="259542"/>
    <lineage>
        <taxon>Eukaryota</taxon>
        <taxon>Metazoa</taxon>
        <taxon>Spiralia</taxon>
        <taxon>Lophotrochozoa</taxon>
        <taxon>Mollusca</taxon>
        <taxon>Gastropoda</taxon>
        <taxon>Heterobranchia</taxon>
        <taxon>Euthyneura</taxon>
        <taxon>Panpulmonata</taxon>
        <taxon>Sacoglossa</taxon>
        <taxon>Placobranchoidea</taxon>
        <taxon>Plakobranchidae</taxon>
        <taxon>Plakobranchus</taxon>
    </lineage>
</organism>
<gene>
    <name evidence="2" type="ORF">PoB_001360800</name>
</gene>
<accession>A0AAV3YXJ1</accession>